<proteinExistence type="predicted"/>
<dbReference type="AlphaFoldDB" id="A0A5P2DQ36"/>
<gene>
    <name evidence="1" type="ORF">DEJ51_25985</name>
</gene>
<dbReference type="Proteomes" id="UP000324101">
    <property type="component" value="Chromosome"/>
</dbReference>
<evidence type="ECO:0000313" key="1">
    <source>
        <dbReference type="EMBL" id="QES57206.1"/>
    </source>
</evidence>
<dbReference type="EMBL" id="CP029189">
    <property type="protein sequence ID" value="QES57206.1"/>
    <property type="molecule type" value="Genomic_DNA"/>
</dbReference>
<name>A0A5P2DQ36_STRVZ</name>
<reference evidence="1 2" key="1">
    <citation type="submission" date="2018-05" db="EMBL/GenBank/DDBJ databases">
        <title>Streptomyces venezuelae.</title>
        <authorList>
            <person name="Kim W."/>
            <person name="Lee N."/>
            <person name="Cho B.-K."/>
        </authorList>
    </citation>
    <scope>NUCLEOTIDE SEQUENCE [LARGE SCALE GENOMIC DNA]</scope>
    <source>
        <strain evidence="1 2">ATCC 21018</strain>
    </source>
</reference>
<sequence>MGRMNGTAAYDTVARLWQDHMDTPFPAAQRGAVLPARAGGEGQGIDMVLLDTYTAGCVITWLREGGSLDELNRRILRDCTADLDHVLPLLETPEDHAYYRRLREVAGLIAQERPKP</sequence>
<evidence type="ECO:0000313" key="2">
    <source>
        <dbReference type="Proteomes" id="UP000324101"/>
    </source>
</evidence>
<organism evidence="1 2">
    <name type="scientific">Streptomyces venezuelae</name>
    <dbReference type="NCBI Taxonomy" id="54571"/>
    <lineage>
        <taxon>Bacteria</taxon>
        <taxon>Bacillati</taxon>
        <taxon>Actinomycetota</taxon>
        <taxon>Actinomycetes</taxon>
        <taxon>Kitasatosporales</taxon>
        <taxon>Streptomycetaceae</taxon>
        <taxon>Streptomyces</taxon>
    </lineage>
</organism>
<protein>
    <submittedName>
        <fullName evidence="1">Uncharacterized protein</fullName>
    </submittedName>
</protein>
<accession>A0A5P2DQ36</accession>